<sequence>MGSQVRRPGRGAGGEVVAAVGVTVAGGRITEVDLVVNPEKLEGARRAAAGT</sequence>
<reference evidence="1" key="1">
    <citation type="submission" date="2020-10" db="EMBL/GenBank/DDBJ databases">
        <title>Ca. Dormibacterota MAGs.</title>
        <authorList>
            <person name="Montgomery K."/>
        </authorList>
    </citation>
    <scope>NUCLEOTIDE SEQUENCE [LARGE SCALE GENOMIC DNA]</scope>
    <source>
        <strain evidence="1">SC8812_S17_10</strain>
    </source>
</reference>
<gene>
    <name evidence="1" type="ORF">JF922_19275</name>
</gene>
<protein>
    <submittedName>
        <fullName evidence="1">Uncharacterized protein</fullName>
    </submittedName>
</protein>
<name>A0A934N972_9BACT</name>
<evidence type="ECO:0000313" key="2">
    <source>
        <dbReference type="Proteomes" id="UP000612893"/>
    </source>
</evidence>
<dbReference type="Proteomes" id="UP000612893">
    <property type="component" value="Unassembled WGS sequence"/>
</dbReference>
<organism evidence="1 2">
    <name type="scientific">Candidatus Nephthysia bennettiae</name>
    <dbReference type="NCBI Taxonomy" id="3127016"/>
    <lineage>
        <taxon>Bacteria</taxon>
        <taxon>Bacillati</taxon>
        <taxon>Candidatus Dormiibacterota</taxon>
        <taxon>Candidatus Dormibacteria</taxon>
        <taxon>Candidatus Dormibacterales</taxon>
        <taxon>Candidatus Dormibacteraceae</taxon>
        <taxon>Candidatus Nephthysia</taxon>
    </lineage>
</organism>
<proteinExistence type="predicted"/>
<dbReference type="EMBL" id="JAEKNR010000192">
    <property type="protein sequence ID" value="MBJ7600201.1"/>
    <property type="molecule type" value="Genomic_DNA"/>
</dbReference>
<evidence type="ECO:0000313" key="1">
    <source>
        <dbReference type="EMBL" id="MBJ7600201.1"/>
    </source>
</evidence>
<dbReference type="AlphaFoldDB" id="A0A934N972"/>
<accession>A0A934N972</accession>
<keyword evidence="2" id="KW-1185">Reference proteome</keyword>
<comment type="caution">
    <text evidence="1">The sequence shown here is derived from an EMBL/GenBank/DDBJ whole genome shotgun (WGS) entry which is preliminary data.</text>
</comment>
<dbReference type="RefSeq" id="WP_338203935.1">
    <property type="nucleotide sequence ID" value="NZ_JAEKNR010000192.1"/>
</dbReference>